<sequence>MNNRIKISFFFFSIAAFLLATKHITAAIISSNINTERVNYYEGSYDIVGWGITAWTMLSFIIGLIFFIHGIWVAYIVQNMQHNKQ</sequence>
<keyword evidence="1" id="KW-1133">Transmembrane helix</keyword>
<dbReference type="RefSeq" id="WP_263073936.1">
    <property type="nucleotide sequence ID" value="NZ_JAOUSF010000004.1"/>
</dbReference>
<dbReference type="AlphaFoldDB" id="A0AAE3IU34"/>
<gene>
    <name evidence="2" type="ORF">OEV98_13900</name>
</gene>
<keyword evidence="3" id="KW-1185">Reference proteome</keyword>
<evidence type="ECO:0000256" key="1">
    <source>
        <dbReference type="SAM" id="Phobius"/>
    </source>
</evidence>
<evidence type="ECO:0000313" key="2">
    <source>
        <dbReference type="EMBL" id="MCU9614633.1"/>
    </source>
</evidence>
<organism evidence="2 3">
    <name type="scientific">Perspicuibacillus lycopersici</name>
    <dbReference type="NCBI Taxonomy" id="1325689"/>
    <lineage>
        <taxon>Bacteria</taxon>
        <taxon>Bacillati</taxon>
        <taxon>Bacillota</taxon>
        <taxon>Bacilli</taxon>
        <taxon>Bacillales</taxon>
        <taxon>Bacillaceae</taxon>
        <taxon>Perspicuibacillus</taxon>
    </lineage>
</organism>
<evidence type="ECO:0000313" key="3">
    <source>
        <dbReference type="Proteomes" id="UP001209318"/>
    </source>
</evidence>
<dbReference type="EMBL" id="JAOUSF010000004">
    <property type="protein sequence ID" value="MCU9614633.1"/>
    <property type="molecule type" value="Genomic_DNA"/>
</dbReference>
<name>A0AAE3IU34_9BACI</name>
<protein>
    <submittedName>
        <fullName evidence="2">Uncharacterized protein</fullName>
    </submittedName>
</protein>
<feature type="transmembrane region" description="Helical" evidence="1">
    <location>
        <begin position="50"/>
        <end position="77"/>
    </location>
</feature>
<proteinExistence type="predicted"/>
<dbReference type="Proteomes" id="UP001209318">
    <property type="component" value="Unassembled WGS sequence"/>
</dbReference>
<keyword evidence="1" id="KW-0812">Transmembrane</keyword>
<keyword evidence="1" id="KW-0472">Membrane</keyword>
<comment type="caution">
    <text evidence="2">The sequence shown here is derived from an EMBL/GenBank/DDBJ whole genome shotgun (WGS) entry which is preliminary data.</text>
</comment>
<reference evidence="2" key="1">
    <citation type="submission" date="2022-10" db="EMBL/GenBank/DDBJ databases">
        <title>Description of Fervidibacillus gen. nov. in the family Fervidibacillaceae fam. nov. with two species, Fervidibacillus albus sp. nov., and Fervidibacillus halotolerans sp. nov., isolated from tidal flat sediments.</title>
        <authorList>
            <person name="Kwon K.K."/>
            <person name="Yang S.-H."/>
        </authorList>
    </citation>
    <scope>NUCLEOTIDE SEQUENCE</scope>
    <source>
        <strain evidence="2">JCM 19140</strain>
    </source>
</reference>
<accession>A0AAE3IU34</accession>